<evidence type="ECO:0000256" key="1">
    <source>
        <dbReference type="ARBA" id="ARBA00023172"/>
    </source>
</evidence>
<evidence type="ECO:0000313" key="2">
    <source>
        <dbReference type="EMBL" id="KIH97095.1"/>
    </source>
</evidence>
<dbReference type="GO" id="GO:0003677">
    <property type="term" value="F:DNA binding"/>
    <property type="evidence" value="ECO:0007669"/>
    <property type="project" value="InterPro"/>
</dbReference>
<dbReference type="Gene3D" id="1.10.443.10">
    <property type="entry name" value="Intergrase catalytic core"/>
    <property type="match status" value="1"/>
</dbReference>
<organism evidence="2 3">
    <name type="scientific">Streptomonospora alba</name>
    <dbReference type="NCBI Taxonomy" id="183763"/>
    <lineage>
        <taxon>Bacteria</taxon>
        <taxon>Bacillati</taxon>
        <taxon>Actinomycetota</taxon>
        <taxon>Actinomycetes</taxon>
        <taxon>Streptosporangiales</taxon>
        <taxon>Nocardiopsidaceae</taxon>
        <taxon>Streptomonospora</taxon>
    </lineage>
</organism>
<proteinExistence type="predicted"/>
<keyword evidence="1" id="KW-0233">DNA recombination</keyword>
<dbReference type="SUPFAM" id="SSF56349">
    <property type="entry name" value="DNA breaking-rejoining enzymes"/>
    <property type="match status" value="1"/>
</dbReference>
<name>A0A0C2JDU1_9ACTN</name>
<dbReference type="EMBL" id="JROO01000043">
    <property type="protein sequence ID" value="KIH97095.1"/>
    <property type="molecule type" value="Genomic_DNA"/>
</dbReference>
<dbReference type="AlphaFoldDB" id="A0A0C2JDU1"/>
<comment type="caution">
    <text evidence="2">The sequence shown here is derived from an EMBL/GenBank/DDBJ whole genome shotgun (WGS) entry which is preliminary data.</text>
</comment>
<evidence type="ECO:0000313" key="3">
    <source>
        <dbReference type="Proteomes" id="UP000031675"/>
    </source>
</evidence>
<sequence>MRAPLLPGFTFNEGRHTHRTWLAEDGVPEVVRAARLGHRMRGMGDVYEHVTPAMKEQVRTVLEERWQRSVQAVKPAECEWIVETAPRLGEYYRAPDEKRAS</sequence>
<dbReference type="Proteomes" id="UP000031675">
    <property type="component" value="Unassembled WGS sequence"/>
</dbReference>
<keyword evidence="3" id="KW-1185">Reference proteome</keyword>
<evidence type="ECO:0008006" key="4">
    <source>
        <dbReference type="Google" id="ProtNLM"/>
    </source>
</evidence>
<accession>A0A0C2JDU1</accession>
<reference evidence="3" key="1">
    <citation type="journal article" date="2015" name="Chem. Biol.">
        <title>Structure, bioactivity, and resistance mechanism of streptomonomicin, an unusual lasso Peptide from an understudied halophilic actinomycete.</title>
        <authorList>
            <person name="Metelev M."/>
            <person name="Tietz J.I."/>
            <person name="Melby J.O."/>
            <person name="Blair P.M."/>
            <person name="Zhu L."/>
            <person name="Livnat I."/>
            <person name="Severinov K."/>
            <person name="Mitchell D.A."/>
        </authorList>
    </citation>
    <scope>NUCLEOTIDE SEQUENCE [LARGE SCALE GENOMIC DNA]</scope>
    <source>
        <strain evidence="3">YIM 90003</strain>
    </source>
</reference>
<protein>
    <recommendedName>
        <fullName evidence="4">Tyr recombinase domain-containing protein</fullName>
    </recommendedName>
</protein>
<gene>
    <name evidence="2" type="ORF">LP52_21210</name>
</gene>
<dbReference type="GO" id="GO:0015074">
    <property type="term" value="P:DNA integration"/>
    <property type="evidence" value="ECO:0007669"/>
    <property type="project" value="InterPro"/>
</dbReference>
<dbReference type="GO" id="GO:0006310">
    <property type="term" value="P:DNA recombination"/>
    <property type="evidence" value="ECO:0007669"/>
    <property type="project" value="UniProtKB-KW"/>
</dbReference>
<dbReference type="InterPro" id="IPR011010">
    <property type="entry name" value="DNA_brk_join_enz"/>
</dbReference>
<dbReference type="InterPro" id="IPR013762">
    <property type="entry name" value="Integrase-like_cat_sf"/>
</dbReference>